<feature type="transmembrane region" description="Helical" evidence="8">
    <location>
        <begin position="45"/>
        <end position="62"/>
    </location>
</feature>
<dbReference type="AlphaFoldDB" id="A0A366F3K9"/>
<protein>
    <recommendedName>
        <fullName evidence="8">Bcr/CflA family efflux transporter</fullName>
    </recommendedName>
</protein>
<keyword evidence="7 8" id="KW-0472">Membrane</keyword>
<evidence type="ECO:0000256" key="8">
    <source>
        <dbReference type="RuleBase" id="RU365088"/>
    </source>
</evidence>
<feature type="transmembrane region" description="Helical" evidence="8">
    <location>
        <begin position="99"/>
        <end position="119"/>
    </location>
</feature>
<keyword evidence="12" id="KW-1185">Reference proteome</keyword>
<dbReference type="SUPFAM" id="SSF103473">
    <property type="entry name" value="MFS general substrate transporter"/>
    <property type="match status" value="1"/>
</dbReference>
<dbReference type="GO" id="GO:0005886">
    <property type="term" value="C:plasma membrane"/>
    <property type="evidence" value="ECO:0007669"/>
    <property type="project" value="UniProtKB-SubCell"/>
</dbReference>
<evidence type="ECO:0000256" key="4">
    <source>
        <dbReference type="ARBA" id="ARBA00022475"/>
    </source>
</evidence>
<dbReference type="RefSeq" id="WP_113890805.1">
    <property type="nucleotide sequence ID" value="NZ_QNRK01000022.1"/>
</dbReference>
<keyword evidence="5 8" id="KW-0812">Transmembrane</keyword>
<dbReference type="Gene3D" id="1.20.1720.10">
    <property type="entry name" value="Multidrug resistance protein D"/>
    <property type="match status" value="1"/>
</dbReference>
<evidence type="ECO:0000256" key="6">
    <source>
        <dbReference type="ARBA" id="ARBA00022989"/>
    </source>
</evidence>
<dbReference type="CDD" id="cd17320">
    <property type="entry name" value="MFS_MdfA_MDR_like"/>
    <property type="match status" value="1"/>
</dbReference>
<dbReference type="GO" id="GO:0042910">
    <property type="term" value="F:xenobiotic transmembrane transporter activity"/>
    <property type="evidence" value="ECO:0007669"/>
    <property type="project" value="InterPro"/>
</dbReference>
<evidence type="ECO:0000256" key="2">
    <source>
        <dbReference type="ARBA" id="ARBA00006236"/>
    </source>
</evidence>
<feature type="signal peptide" evidence="9">
    <location>
        <begin position="1"/>
        <end position="22"/>
    </location>
</feature>
<feature type="domain" description="Major facilitator superfamily (MFS) profile" evidence="10">
    <location>
        <begin position="1"/>
        <end position="397"/>
    </location>
</feature>
<name>A0A366F3K9_9HYPH</name>
<accession>A0A366F3K9</accession>
<keyword evidence="8" id="KW-0997">Cell inner membrane</keyword>
<dbReference type="PANTHER" id="PTHR23502">
    <property type="entry name" value="MAJOR FACILITATOR SUPERFAMILY"/>
    <property type="match status" value="1"/>
</dbReference>
<keyword evidence="6 8" id="KW-1133">Transmembrane helix</keyword>
<feature type="chain" id="PRO_5016645457" description="Bcr/CflA family efflux transporter" evidence="9">
    <location>
        <begin position="23"/>
        <end position="397"/>
    </location>
</feature>
<dbReference type="NCBIfam" id="TIGR00710">
    <property type="entry name" value="efflux_Bcr_CflA"/>
    <property type="match status" value="1"/>
</dbReference>
<feature type="transmembrane region" description="Helical" evidence="8">
    <location>
        <begin position="339"/>
        <end position="364"/>
    </location>
</feature>
<dbReference type="InterPro" id="IPR004812">
    <property type="entry name" value="Efflux_drug-R_Bcr/CmlA"/>
</dbReference>
<gene>
    <name evidence="11" type="ORF">DFR50_12224</name>
</gene>
<dbReference type="PANTHER" id="PTHR23502:SF132">
    <property type="entry name" value="POLYAMINE TRANSPORTER 2-RELATED"/>
    <property type="match status" value="1"/>
</dbReference>
<feature type="transmembrane region" description="Helical" evidence="8">
    <location>
        <begin position="131"/>
        <end position="156"/>
    </location>
</feature>
<feature type="transmembrane region" description="Helical" evidence="8">
    <location>
        <begin position="370"/>
        <end position="391"/>
    </location>
</feature>
<feature type="transmembrane region" description="Helical" evidence="8">
    <location>
        <begin position="250"/>
        <end position="270"/>
    </location>
</feature>
<feature type="transmembrane region" description="Helical" evidence="8">
    <location>
        <begin position="74"/>
        <end position="93"/>
    </location>
</feature>
<evidence type="ECO:0000313" key="12">
    <source>
        <dbReference type="Proteomes" id="UP000253529"/>
    </source>
</evidence>
<feature type="transmembrane region" description="Helical" evidence="8">
    <location>
        <begin position="212"/>
        <end position="230"/>
    </location>
</feature>
<evidence type="ECO:0000259" key="10">
    <source>
        <dbReference type="PROSITE" id="PS50850"/>
    </source>
</evidence>
<dbReference type="EMBL" id="QNRK01000022">
    <property type="protein sequence ID" value="RBP09187.1"/>
    <property type="molecule type" value="Genomic_DNA"/>
</dbReference>
<dbReference type="InterPro" id="IPR020846">
    <property type="entry name" value="MFS_dom"/>
</dbReference>
<dbReference type="InterPro" id="IPR005829">
    <property type="entry name" value="Sugar_transporter_CS"/>
</dbReference>
<keyword evidence="9" id="KW-0732">Signal</keyword>
<feature type="transmembrane region" description="Helical" evidence="8">
    <location>
        <begin position="282"/>
        <end position="300"/>
    </location>
</feature>
<dbReference type="OrthoDB" id="9800416at2"/>
<dbReference type="InterPro" id="IPR011701">
    <property type="entry name" value="MFS"/>
</dbReference>
<comment type="similarity">
    <text evidence="2 8">Belongs to the major facilitator superfamily. Bcr/CmlA family.</text>
</comment>
<dbReference type="InterPro" id="IPR036259">
    <property type="entry name" value="MFS_trans_sf"/>
</dbReference>
<sequence length="397" mass="40099">MKGQGIGFTALLGGLSALPALATDMALPSVGLVQAEFGSSAAEAASAISVFLAGFATAPLAVGPLADRFGRKPVMLGGLALFALAGIACALAPSIAVLIVARVVQGAGAGAVAILPRAIVRDLFEGREARLQLAAVSVVFSVAPLIGPTIGAGLLAMGPWRLIYATLAAVALALGAITLVTLRESHDTELRRSLRPASIAAGYRRALTNRMCGGFSLVVGLVFAGLFAYVNVSPLLFIQGYGASQAAFGGLFAMTASGVIAGSLLNTWLVRRHTSPRRVLDGALAAIALAGLTVLVASLFGHPSLVFVIAPVMIYISAFGLIMPNAVHEAIHPLPDIAGVASAVLVSAQMLFGAVGGSLAASLYRDASPLAIGVVMSAGGISAAAVYVVWLRRGVEA</sequence>
<feature type="transmembrane region" description="Helical" evidence="8">
    <location>
        <begin position="162"/>
        <end position="182"/>
    </location>
</feature>
<dbReference type="Proteomes" id="UP000253529">
    <property type="component" value="Unassembled WGS sequence"/>
</dbReference>
<evidence type="ECO:0000256" key="3">
    <source>
        <dbReference type="ARBA" id="ARBA00022448"/>
    </source>
</evidence>
<comment type="subcellular location">
    <subcellularLocation>
        <location evidence="8">Cell inner membrane</location>
        <topology evidence="8">Multi-pass membrane protein</topology>
    </subcellularLocation>
    <subcellularLocation>
        <location evidence="1">Cell membrane</location>
        <topology evidence="1">Multi-pass membrane protein</topology>
    </subcellularLocation>
</comment>
<organism evidence="11 12">
    <name type="scientific">Roseiarcus fermentans</name>
    <dbReference type="NCBI Taxonomy" id="1473586"/>
    <lineage>
        <taxon>Bacteria</taxon>
        <taxon>Pseudomonadati</taxon>
        <taxon>Pseudomonadota</taxon>
        <taxon>Alphaproteobacteria</taxon>
        <taxon>Hyphomicrobiales</taxon>
        <taxon>Roseiarcaceae</taxon>
        <taxon>Roseiarcus</taxon>
    </lineage>
</organism>
<evidence type="ECO:0000256" key="5">
    <source>
        <dbReference type="ARBA" id="ARBA00022692"/>
    </source>
</evidence>
<evidence type="ECO:0000256" key="9">
    <source>
        <dbReference type="SAM" id="SignalP"/>
    </source>
</evidence>
<comment type="caution">
    <text evidence="11">The sequence shown here is derived from an EMBL/GenBank/DDBJ whole genome shotgun (WGS) entry which is preliminary data.</text>
</comment>
<dbReference type="Pfam" id="PF07690">
    <property type="entry name" value="MFS_1"/>
    <property type="match status" value="1"/>
</dbReference>
<feature type="transmembrane region" description="Helical" evidence="8">
    <location>
        <begin position="306"/>
        <end position="327"/>
    </location>
</feature>
<reference evidence="11 12" key="1">
    <citation type="submission" date="2018-06" db="EMBL/GenBank/DDBJ databases">
        <title>Genomic Encyclopedia of Type Strains, Phase IV (KMG-IV): sequencing the most valuable type-strain genomes for metagenomic binning, comparative biology and taxonomic classification.</title>
        <authorList>
            <person name="Goeker M."/>
        </authorList>
    </citation>
    <scope>NUCLEOTIDE SEQUENCE [LARGE SCALE GENOMIC DNA]</scope>
    <source>
        <strain evidence="11 12">DSM 24875</strain>
    </source>
</reference>
<evidence type="ECO:0000256" key="1">
    <source>
        <dbReference type="ARBA" id="ARBA00004651"/>
    </source>
</evidence>
<dbReference type="PROSITE" id="PS00216">
    <property type="entry name" value="SUGAR_TRANSPORT_1"/>
    <property type="match status" value="1"/>
</dbReference>
<proteinExistence type="inferred from homology"/>
<evidence type="ECO:0000313" key="11">
    <source>
        <dbReference type="EMBL" id="RBP09187.1"/>
    </source>
</evidence>
<dbReference type="GO" id="GO:1990961">
    <property type="term" value="P:xenobiotic detoxification by transmembrane export across the plasma membrane"/>
    <property type="evidence" value="ECO:0007669"/>
    <property type="project" value="InterPro"/>
</dbReference>
<keyword evidence="4" id="KW-1003">Cell membrane</keyword>
<comment type="caution">
    <text evidence="8">Lacks conserved residue(s) required for the propagation of feature annotation.</text>
</comment>
<dbReference type="PROSITE" id="PS50850">
    <property type="entry name" value="MFS"/>
    <property type="match status" value="1"/>
</dbReference>
<keyword evidence="3 8" id="KW-0813">Transport</keyword>
<evidence type="ECO:0000256" key="7">
    <source>
        <dbReference type="ARBA" id="ARBA00023136"/>
    </source>
</evidence>